<dbReference type="InterPro" id="IPR024046">
    <property type="entry name" value="Flagellar_assmbl_FliW_dom_sf"/>
</dbReference>
<dbReference type="Proteomes" id="UP000186074">
    <property type="component" value="Chromosome"/>
</dbReference>
<dbReference type="PANTHER" id="PTHR39190">
    <property type="entry name" value="FLAGELLAR ASSEMBLY FACTOR FLIW"/>
    <property type="match status" value="1"/>
</dbReference>
<dbReference type="GO" id="GO:0044780">
    <property type="term" value="P:bacterial-type flagellum assembly"/>
    <property type="evidence" value="ECO:0007669"/>
    <property type="project" value="InterPro"/>
</dbReference>
<sequence length="124" mass="14372">MKYEVTIPIDGFENEKEFFFQKLDDFFSTITGVENEKEIKLMSFGALKNIIFTLPDEFICKLEIDEISDISIYYVFVLQTNNNDNSLNTFSPIVLNNKKYKMGQIHLDANDLGLENFDALLPKL</sequence>
<keyword evidence="6" id="KW-1185">Reference proteome</keyword>
<reference evidence="5 6" key="1">
    <citation type="submission" date="2017-01" db="EMBL/GenBank/DDBJ databases">
        <title>Genome sequencing of Arcobacter sp. LPB0137.</title>
        <authorList>
            <person name="Lee G.-W."/>
            <person name="Yi H."/>
        </authorList>
    </citation>
    <scope>NUCLEOTIDE SEQUENCE [LARGE SCALE GENOMIC DNA]</scope>
    <source>
        <strain evidence="5 6">LPB0137</strain>
    </source>
</reference>
<organism evidence="5 6">
    <name type="scientific">Poseidonibacter parvus</name>
    <dbReference type="NCBI Taxonomy" id="1850254"/>
    <lineage>
        <taxon>Bacteria</taxon>
        <taxon>Pseudomonadati</taxon>
        <taxon>Campylobacterota</taxon>
        <taxon>Epsilonproteobacteria</taxon>
        <taxon>Campylobacterales</taxon>
        <taxon>Arcobacteraceae</taxon>
        <taxon>Poseidonibacter</taxon>
    </lineage>
</organism>
<name>A0A1P8KMY5_9BACT</name>
<keyword evidence="3" id="KW-0810">Translation regulation</keyword>
<keyword evidence="2" id="KW-1005">Bacterial flagellum biogenesis</keyword>
<dbReference type="InterPro" id="IPR003775">
    <property type="entry name" value="Flagellar_assembly_factor_FliW"/>
</dbReference>
<evidence type="ECO:0000256" key="2">
    <source>
        <dbReference type="ARBA" id="ARBA00022795"/>
    </source>
</evidence>
<dbReference type="RefSeq" id="WP_076087119.1">
    <property type="nucleotide sequence ID" value="NZ_CP019070.1"/>
</dbReference>
<gene>
    <name evidence="5" type="ORF">LPB137_08720</name>
</gene>
<keyword evidence="1" id="KW-0963">Cytoplasm</keyword>
<protein>
    <recommendedName>
        <fullName evidence="7">Flagellar assembly factor FliW</fullName>
    </recommendedName>
</protein>
<dbReference type="Gene3D" id="2.30.290.10">
    <property type="entry name" value="BH3618-like"/>
    <property type="match status" value="1"/>
</dbReference>
<evidence type="ECO:0008006" key="7">
    <source>
        <dbReference type="Google" id="ProtNLM"/>
    </source>
</evidence>
<evidence type="ECO:0000313" key="5">
    <source>
        <dbReference type="EMBL" id="APW65934.1"/>
    </source>
</evidence>
<keyword evidence="4" id="KW-0143">Chaperone</keyword>
<evidence type="ECO:0000256" key="4">
    <source>
        <dbReference type="ARBA" id="ARBA00023186"/>
    </source>
</evidence>
<evidence type="ECO:0000256" key="3">
    <source>
        <dbReference type="ARBA" id="ARBA00022845"/>
    </source>
</evidence>
<dbReference type="STRING" id="1850254.LPB137_08720"/>
<proteinExistence type="predicted"/>
<dbReference type="OrthoDB" id="5372942at2"/>
<dbReference type="EMBL" id="CP019070">
    <property type="protein sequence ID" value="APW65934.1"/>
    <property type="molecule type" value="Genomic_DNA"/>
</dbReference>
<dbReference type="KEGG" id="alp:LPB137_08720"/>
<dbReference type="Pfam" id="PF02623">
    <property type="entry name" value="FliW"/>
    <property type="match status" value="1"/>
</dbReference>
<evidence type="ECO:0000256" key="1">
    <source>
        <dbReference type="ARBA" id="ARBA00022490"/>
    </source>
</evidence>
<accession>A0A1P8KMY5</accession>
<evidence type="ECO:0000313" key="6">
    <source>
        <dbReference type="Proteomes" id="UP000186074"/>
    </source>
</evidence>
<dbReference type="PANTHER" id="PTHR39190:SF1">
    <property type="entry name" value="FLAGELLAR ASSEMBLY FACTOR FLIW"/>
    <property type="match status" value="1"/>
</dbReference>
<dbReference type="SUPFAM" id="SSF141457">
    <property type="entry name" value="BH3618-like"/>
    <property type="match status" value="1"/>
</dbReference>
<dbReference type="AlphaFoldDB" id="A0A1P8KMY5"/>
<dbReference type="GO" id="GO:0006417">
    <property type="term" value="P:regulation of translation"/>
    <property type="evidence" value="ECO:0007669"/>
    <property type="project" value="UniProtKB-KW"/>
</dbReference>